<dbReference type="EMBL" id="LT608270">
    <property type="protein sequence ID" value="SCO59027.1"/>
    <property type="molecule type" value="Genomic_DNA"/>
</dbReference>
<feature type="binding site" evidence="18">
    <location>
        <position position="106"/>
    </location>
    <ligand>
        <name>substrate</name>
    </ligand>
</feature>
<dbReference type="InterPro" id="IPR015424">
    <property type="entry name" value="PyrdxlP-dep_Trfase"/>
</dbReference>
<evidence type="ECO:0000313" key="23">
    <source>
        <dbReference type="EMBL" id="SCO59027.1"/>
    </source>
</evidence>
<dbReference type="PANTHER" id="PTHR12944:SF2">
    <property type="entry name" value="O-PHOSPHOSERYL-TRNA(SEC) SELENIUM TRANSFERASE"/>
    <property type="match status" value="1"/>
</dbReference>
<evidence type="ECO:0000313" key="22">
    <source>
        <dbReference type="EMBL" id="SCN23330.1"/>
    </source>
</evidence>
<dbReference type="EMBL" id="LT608254">
    <property type="protein sequence ID" value="SCO59579.1"/>
    <property type="molecule type" value="Genomic_DNA"/>
</dbReference>
<dbReference type="Proteomes" id="UP000516480">
    <property type="component" value="Chromosome 6"/>
</dbReference>
<dbReference type="GO" id="GO:0000049">
    <property type="term" value="F:tRNA binding"/>
    <property type="evidence" value="ECO:0007669"/>
    <property type="project" value="UniProtKB-UniRule"/>
</dbReference>
<evidence type="ECO:0000313" key="29">
    <source>
        <dbReference type="Proteomes" id="UP000516480"/>
    </source>
</evidence>
<evidence type="ECO:0000256" key="15">
    <source>
        <dbReference type="ARBA" id="ARBA00032693"/>
    </source>
</evidence>
<accession>A0A113R5Y1</accession>
<feature type="site" description="May act as a substrate filter by repelling compounds with a negatively charged alpha-carboxylate" evidence="19">
    <location>
        <position position="82"/>
    </location>
</feature>
<dbReference type="GO" id="GO:0001717">
    <property type="term" value="P:conversion of seryl-tRNAsec to selenocys-tRNAsec"/>
    <property type="evidence" value="ECO:0007669"/>
    <property type="project" value="UniProtKB-UniRule"/>
</dbReference>
<dbReference type="Proteomes" id="UP000219860">
    <property type="component" value="Chromosome 6"/>
</dbReference>
<comment type="subcellular location">
    <subcellularLocation>
        <location evidence="17">Cytoplasm</location>
    </subcellularLocation>
</comment>
<dbReference type="OrthoDB" id="10263545at2759"/>
<evidence type="ECO:0000256" key="1">
    <source>
        <dbReference type="ARBA" id="ARBA00001933"/>
    </source>
</evidence>
<sequence>MLQSCKGNEPFDDKPFGNGGNKNKYSLLTSQIMNQKNGLIKNLLNHGIIPNEELNEVTIMSILYQISLQNLCNSEKNIKIGERESRIYSSIVRNKYFGFGHGIGRSGNLDDVQPKSTGNSLLCKITTNMLKYLIKSFGIKKCEDVYILPYATGMCISTCLLYLKKVRKNSEYVIISRIDHKTCYKCLDFCDLKYIVVDMIFNNDELNTDEKTIESLMKKLNEKICCIITVTSSYAPRNSDNILKISQLCKQYDIPHIINNGFGLQCTYICKEIQKCYDLNGKIDFVVQSCDKNFLLPINGGIVFSSNHKIMAELKKTYPGRTPVNVYLDLFITLLELGKNKIMKLREERVKNFNWISDKIQKICSKYNLKLIKTSKNKISIAINLNNLYKYCGNTNPKIINMLGSFLFYRNVTGHRVICSPILIRHNILKQIEEQEIENRQNRKNKEINLNNYTKSDNMSDVSDFDEENIQGNIPNDDVLKMDGELIGINKLIDFKNLKKKYYKLNEKNKIVIGNKIFHDFGSSCSNYPYSYIAFSCVIGIEKEELQKFVTKLDESIAHFIHTFKKKNKNILEGENKEKTT</sequence>
<comment type="cofactor">
    <cofactor evidence="1 17 19">
        <name>pyridoxal 5'-phosphate</name>
        <dbReference type="ChEBI" id="CHEBI:597326"/>
    </cofactor>
</comment>
<evidence type="ECO:0000256" key="12">
    <source>
        <dbReference type="ARBA" id="ARBA00023266"/>
    </source>
</evidence>
<dbReference type="Proteomes" id="UP000220214">
    <property type="component" value="Chromosome 6"/>
</dbReference>
<dbReference type="OMA" id="MSHANDY"/>
<evidence type="ECO:0000256" key="9">
    <source>
        <dbReference type="ARBA" id="ARBA00022884"/>
    </source>
</evidence>
<name>A0A113R5Y1_PLABE</name>
<dbReference type="NCBIfam" id="TIGR03531">
    <property type="entry name" value="selenium_SpcS"/>
    <property type="match status" value="1"/>
</dbReference>
<comment type="similarity">
    <text evidence="4 17">Belongs to the SepSecS family.</text>
</comment>
<evidence type="ECO:0000256" key="11">
    <source>
        <dbReference type="ARBA" id="ARBA00022917"/>
    </source>
</evidence>
<dbReference type="EMBL" id="LT608142">
    <property type="protein sequence ID" value="SCM19585.1"/>
    <property type="molecule type" value="Genomic_DNA"/>
</dbReference>
<gene>
    <name evidence="20" type="primary">SEPSECS</name>
    <name evidence="20" type="ORF">PBK173_000098800</name>
    <name evidence="22" type="ORF">PBNK65E_000094100</name>
    <name evidence="21" type="ORF">PBNK65NY_000093500</name>
    <name evidence="24" type="ORF">PBSP11A_000093600</name>
    <name evidence="23" type="ORF">PBSP11RLL_000093800</name>
</gene>
<dbReference type="Proteomes" id="UP000219974">
    <property type="component" value="Chromosome 6"/>
</dbReference>
<feature type="binding site" evidence="18">
    <location>
        <position position="321"/>
    </location>
    <ligand>
        <name>substrate</name>
    </ligand>
</feature>
<evidence type="ECO:0000256" key="7">
    <source>
        <dbReference type="ARBA" id="ARBA00022555"/>
    </source>
</evidence>
<keyword evidence="9 17" id="KW-0694">RNA-binding</keyword>
<evidence type="ECO:0000256" key="14">
    <source>
        <dbReference type="ARBA" id="ARBA00032048"/>
    </source>
</evidence>
<evidence type="ECO:0000256" key="13">
    <source>
        <dbReference type="ARBA" id="ARBA00030669"/>
    </source>
</evidence>
<evidence type="ECO:0000313" key="28">
    <source>
        <dbReference type="Proteomes" id="UP000220214"/>
    </source>
</evidence>
<evidence type="ECO:0000256" key="18">
    <source>
        <dbReference type="PIRSR" id="PIRSR017689-1"/>
    </source>
</evidence>
<keyword evidence="17" id="KW-0963">Cytoplasm</keyword>
<reference evidence="20 25" key="1">
    <citation type="submission" date="2016-02" db="EMBL/GenBank/DDBJ databases">
        <authorList>
            <consortium name="Pathogen Informatics"/>
        </authorList>
    </citation>
    <scope>NUCLEOTIDE SEQUENCE [LARGE SCALE GENOMIC DNA]</scope>
    <source>
        <strain evidence="20 25">K173</strain>
        <strain evidence="21 29">NK65 ny</strain>
        <strain evidence="22 28">NK65e</strain>
        <strain evidence="24 26">SP11 Antwerpcl1</strain>
        <strain evidence="23 27">SP11 RLL</strain>
    </source>
</reference>
<evidence type="ECO:0000256" key="5">
    <source>
        <dbReference type="ARBA" id="ARBA00012464"/>
    </source>
</evidence>
<dbReference type="GO" id="GO:0098621">
    <property type="term" value="F:O-phosphoseryl-tRNA(Sec) selenium transferase activity"/>
    <property type="evidence" value="ECO:0007669"/>
    <property type="project" value="UniProtKB-EC"/>
</dbReference>
<dbReference type="GO" id="GO:0001514">
    <property type="term" value="P:selenocysteine incorporation"/>
    <property type="evidence" value="ECO:0007669"/>
    <property type="project" value="TreeGrafter"/>
</dbReference>
<evidence type="ECO:0000256" key="6">
    <source>
        <dbReference type="ARBA" id="ARBA00021963"/>
    </source>
</evidence>
<evidence type="ECO:0000313" key="27">
    <source>
        <dbReference type="Proteomes" id="UP000219974"/>
    </source>
</evidence>
<dbReference type="AlphaFoldDB" id="A0A113R5Y1"/>
<keyword evidence="10 17" id="KW-0663">Pyridoxal phosphate</keyword>
<dbReference type="EMBL" id="LT160026">
    <property type="protein sequence ID" value="CXI15824.1"/>
    <property type="molecule type" value="Genomic_DNA"/>
</dbReference>
<dbReference type="UniPathway" id="UPA00906">
    <property type="reaction ID" value="UER00898"/>
</dbReference>
<evidence type="ECO:0000256" key="16">
    <source>
        <dbReference type="ARBA" id="ARBA00048808"/>
    </source>
</evidence>
<dbReference type="Pfam" id="PF05889">
    <property type="entry name" value="SepSecS"/>
    <property type="match status" value="1"/>
</dbReference>
<keyword evidence="11 17" id="KW-0648">Protein biosynthesis</keyword>
<protein>
    <recommendedName>
        <fullName evidence="6 17">O-phosphoseryl-tRNA(Sec) selenium transferase</fullName>
        <ecNumber evidence="5 17">2.9.1.2</ecNumber>
    </recommendedName>
    <alternativeName>
        <fullName evidence="13 17">Selenocysteine synthase</fullName>
    </alternativeName>
    <alternativeName>
        <fullName evidence="14 17">Selenocysteinyl-tRNA(Sec) synthase</fullName>
    </alternativeName>
    <alternativeName>
        <fullName evidence="15 17">Sep-tRNA:Sec-tRNA synthase</fullName>
    </alternativeName>
</protein>
<comment type="pathway">
    <text evidence="3 17">Aminoacyl-tRNA biosynthesis; selenocysteinyl-tRNA(Sec) biosynthesis; selenocysteinyl-tRNA(Sec) from L-seryl-tRNA(Sec) (archaeal/eukaryal route): step 2/2.</text>
</comment>
<evidence type="ECO:0000256" key="2">
    <source>
        <dbReference type="ARBA" id="ARBA00002552"/>
    </source>
</evidence>
<evidence type="ECO:0000256" key="17">
    <source>
        <dbReference type="PIRNR" id="PIRNR017689"/>
    </source>
</evidence>
<dbReference type="GO" id="GO:0005737">
    <property type="term" value="C:cytoplasm"/>
    <property type="evidence" value="ECO:0007669"/>
    <property type="project" value="UniProtKB-SubCell"/>
</dbReference>
<keyword evidence="7 17" id="KW-0820">tRNA-binding</keyword>
<dbReference type="InterPro" id="IPR019872">
    <property type="entry name" value="Sec-tRNA_Se_transferase"/>
</dbReference>
<dbReference type="InterPro" id="IPR008829">
    <property type="entry name" value="SepSecS/SepCysS"/>
</dbReference>
<feature type="binding site" evidence="18">
    <location>
        <position position="105"/>
    </location>
    <ligand>
        <name>substrate</name>
    </ligand>
</feature>
<evidence type="ECO:0000256" key="10">
    <source>
        <dbReference type="ARBA" id="ARBA00022898"/>
    </source>
</evidence>
<dbReference type="Proteomes" id="UP000069549">
    <property type="component" value="Chromosome 6"/>
</dbReference>
<feature type="binding site" evidence="18">
    <location>
        <position position="410"/>
    </location>
    <ligand>
        <name>tRNA</name>
        <dbReference type="ChEBI" id="CHEBI:17843"/>
    </ligand>
</feature>
<proteinExistence type="inferred from homology"/>
<feature type="binding site" evidence="18">
    <location>
        <position position="83"/>
    </location>
    <ligand>
        <name>pyridoxal 5'-phosphate</name>
        <dbReference type="ChEBI" id="CHEBI:597326"/>
    </ligand>
</feature>
<evidence type="ECO:0000256" key="8">
    <source>
        <dbReference type="ARBA" id="ARBA00022679"/>
    </source>
</evidence>
<evidence type="ECO:0000313" key="24">
    <source>
        <dbReference type="EMBL" id="SCO59579.1"/>
    </source>
</evidence>
<dbReference type="PIRSF" id="PIRSF017689">
    <property type="entry name" value="SepSecS"/>
    <property type="match status" value="1"/>
</dbReference>
<feature type="binding site" evidence="18">
    <location>
        <position position="113"/>
    </location>
    <ligand>
        <name>substrate</name>
    </ligand>
</feature>
<dbReference type="SUPFAM" id="SSF53383">
    <property type="entry name" value="PLP-dependent transferases"/>
    <property type="match status" value="1"/>
</dbReference>
<dbReference type="InterPro" id="IPR015421">
    <property type="entry name" value="PyrdxlP-dep_Trfase_major"/>
</dbReference>
<dbReference type="VEuPathDB" id="PlasmoDB:PBANKA_0603800"/>
<keyword evidence="8 17" id="KW-0808">Transferase</keyword>
<evidence type="ECO:0000256" key="19">
    <source>
        <dbReference type="PIRSR" id="PIRSR017689-50"/>
    </source>
</evidence>
<organism evidence="20 25">
    <name type="scientific">Plasmodium berghei</name>
    <dbReference type="NCBI Taxonomy" id="5821"/>
    <lineage>
        <taxon>Eukaryota</taxon>
        <taxon>Sar</taxon>
        <taxon>Alveolata</taxon>
        <taxon>Apicomplexa</taxon>
        <taxon>Aconoidasida</taxon>
        <taxon>Haemosporida</taxon>
        <taxon>Plasmodiidae</taxon>
        <taxon>Plasmodium</taxon>
        <taxon>Plasmodium (Vinckeia)</taxon>
    </lineage>
</organism>
<keyword evidence="12 17" id="KW-0711">Selenium</keyword>
<evidence type="ECO:0000313" key="26">
    <source>
        <dbReference type="Proteomes" id="UP000219860"/>
    </source>
</evidence>
<evidence type="ECO:0000313" key="25">
    <source>
        <dbReference type="Proteomes" id="UP000069549"/>
    </source>
</evidence>
<evidence type="ECO:0000256" key="3">
    <source>
        <dbReference type="ARBA" id="ARBA00004822"/>
    </source>
</evidence>
<comment type="function">
    <text evidence="2 17">Converts O-phosphoseryl-tRNA(Sec) to selenocysteinyl-tRNA(Sec) required for selenoprotein biosynthesis.</text>
</comment>
<dbReference type="PANTHER" id="PTHR12944">
    <property type="entry name" value="SOLUBLE LIVER ANTIGEN/LIVER PANCREAS ANTIGEN"/>
    <property type="match status" value="1"/>
</dbReference>
<dbReference type="EMBL" id="LT614632">
    <property type="protein sequence ID" value="SCN23330.1"/>
    <property type="molecule type" value="Genomic_DNA"/>
</dbReference>
<evidence type="ECO:0000256" key="4">
    <source>
        <dbReference type="ARBA" id="ARBA00007037"/>
    </source>
</evidence>
<feature type="modified residue" description="N6-(pyridoxal phosphate)lysine" evidence="19">
    <location>
        <position position="292"/>
    </location>
</feature>
<dbReference type="Gene3D" id="3.40.640.10">
    <property type="entry name" value="Type I PLP-dependent aspartate aminotransferase-like (Major domain)"/>
    <property type="match status" value="1"/>
</dbReference>
<evidence type="ECO:0000313" key="21">
    <source>
        <dbReference type="EMBL" id="SCM19585.1"/>
    </source>
</evidence>
<dbReference type="EC" id="2.9.1.2" evidence="5 17"/>
<comment type="catalytic activity">
    <reaction evidence="16 17">
        <text>O-phospho-L-seryl-tRNA(Sec) + selenophosphate + H2O = L-selenocysteinyl-tRNA(Sec) + 2 phosphate</text>
        <dbReference type="Rhea" id="RHEA:25041"/>
        <dbReference type="Rhea" id="RHEA-COMP:9743"/>
        <dbReference type="Rhea" id="RHEA-COMP:9947"/>
        <dbReference type="ChEBI" id="CHEBI:15377"/>
        <dbReference type="ChEBI" id="CHEBI:16144"/>
        <dbReference type="ChEBI" id="CHEBI:43474"/>
        <dbReference type="ChEBI" id="CHEBI:78551"/>
        <dbReference type="ChEBI" id="CHEBI:78573"/>
        <dbReference type="EC" id="2.9.1.2"/>
    </reaction>
</comment>
<evidence type="ECO:0000313" key="20">
    <source>
        <dbReference type="EMBL" id="CXI15824.1"/>
    </source>
</evidence>